<evidence type="ECO:0000313" key="1">
    <source>
        <dbReference type="EMBL" id="KKL11711.1"/>
    </source>
</evidence>
<protein>
    <submittedName>
        <fullName evidence="1">Uncharacterized protein</fullName>
    </submittedName>
</protein>
<sequence>MQITNSSLVEPGVYNVTVEHEGVFETLKIKPGFSVVSIHHLQRLAYNQMHVFLKKRNQEMQAQTAEARAVREKAKTPEIPTGEELEALPTMGNTKNEIQAYMKDHGIKYGANDKKKRLLRLISEHV</sequence>
<dbReference type="EMBL" id="LAZR01041543">
    <property type="protein sequence ID" value="KKL11711.1"/>
    <property type="molecule type" value="Genomic_DNA"/>
</dbReference>
<dbReference type="AlphaFoldDB" id="A0A0F9D1S3"/>
<proteinExistence type="predicted"/>
<reference evidence="1" key="1">
    <citation type="journal article" date="2015" name="Nature">
        <title>Complex archaea that bridge the gap between prokaryotes and eukaryotes.</title>
        <authorList>
            <person name="Spang A."/>
            <person name="Saw J.H."/>
            <person name="Jorgensen S.L."/>
            <person name="Zaremba-Niedzwiedzka K."/>
            <person name="Martijn J."/>
            <person name="Lind A.E."/>
            <person name="van Eijk R."/>
            <person name="Schleper C."/>
            <person name="Guy L."/>
            <person name="Ettema T.J."/>
        </authorList>
    </citation>
    <scope>NUCLEOTIDE SEQUENCE</scope>
</reference>
<gene>
    <name evidence="1" type="ORF">LCGC14_2543010</name>
</gene>
<name>A0A0F9D1S3_9ZZZZ</name>
<accession>A0A0F9D1S3</accession>
<comment type="caution">
    <text evidence="1">The sequence shown here is derived from an EMBL/GenBank/DDBJ whole genome shotgun (WGS) entry which is preliminary data.</text>
</comment>
<organism evidence="1">
    <name type="scientific">marine sediment metagenome</name>
    <dbReference type="NCBI Taxonomy" id="412755"/>
    <lineage>
        <taxon>unclassified sequences</taxon>
        <taxon>metagenomes</taxon>
        <taxon>ecological metagenomes</taxon>
    </lineage>
</organism>